<evidence type="ECO:0000313" key="2">
    <source>
        <dbReference type="Proteomes" id="UP001296873"/>
    </source>
</evidence>
<evidence type="ECO:0000313" key="1">
    <source>
        <dbReference type="EMBL" id="MBK1669630.1"/>
    </source>
</evidence>
<reference evidence="1 2" key="1">
    <citation type="journal article" date="2020" name="Microorganisms">
        <title>Osmotic Adaptation and Compatible Solute Biosynthesis of Phototrophic Bacteria as Revealed from Genome Analyses.</title>
        <authorList>
            <person name="Imhoff J.F."/>
            <person name="Rahn T."/>
            <person name="Kunzel S."/>
            <person name="Keller A."/>
            <person name="Neulinger S.C."/>
        </authorList>
    </citation>
    <scope>NUCLEOTIDE SEQUENCE [LARGE SCALE GENOMIC DNA]</scope>
    <source>
        <strain evidence="1 2">DSM 9895</strain>
    </source>
</reference>
<name>A0ABS1DGN9_9PROT</name>
<gene>
    <name evidence="1" type="ORF">CKO28_16445</name>
</gene>
<accession>A0ABS1DGN9</accession>
<keyword evidence="2" id="KW-1185">Reference proteome</keyword>
<sequence length="169" mass="19377">MTLTVHRRKRPTKSLEIDPFLRAERRRERSEALANTSLSVAPACRVRLEADTLTACGIEPRTRQGVSDQLTRCLQLLVEKHRDRLANFRAPMWRRLEDASNSVDYKRPGAARSIMEAADVLQREGVDVEIMVRVISAYLGMKRMEDEGGPPDDDWFKIEYEEVAVSHIL</sequence>
<dbReference type="EMBL" id="NRRL01000055">
    <property type="protein sequence ID" value="MBK1669630.1"/>
    <property type="molecule type" value="Genomic_DNA"/>
</dbReference>
<protein>
    <submittedName>
        <fullName evidence="1">Uncharacterized protein</fullName>
    </submittedName>
</protein>
<dbReference type="RefSeq" id="WP_200341967.1">
    <property type="nucleotide sequence ID" value="NZ_NRRL01000055.1"/>
</dbReference>
<organism evidence="1 2">
    <name type="scientific">Rhodovibrio sodomensis</name>
    <dbReference type="NCBI Taxonomy" id="1088"/>
    <lineage>
        <taxon>Bacteria</taxon>
        <taxon>Pseudomonadati</taxon>
        <taxon>Pseudomonadota</taxon>
        <taxon>Alphaproteobacteria</taxon>
        <taxon>Rhodospirillales</taxon>
        <taxon>Rhodovibrionaceae</taxon>
        <taxon>Rhodovibrio</taxon>
    </lineage>
</organism>
<proteinExistence type="predicted"/>
<dbReference type="Proteomes" id="UP001296873">
    <property type="component" value="Unassembled WGS sequence"/>
</dbReference>
<comment type="caution">
    <text evidence="1">The sequence shown here is derived from an EMBL/GenBank/DDBJ whole genome shotgun (WGS) entry which is preliminary data.</text>
</comment>